<dbReference type="GO" id="GO:0016020">
    <property type="term" value="C:membrane"/>
    <property type="evidence" value="ECO:0007669"/>
    <property type="project" value="InterPro"/>
</dbReference>
<keyword evidence="4" id="KW-0449">Lipoprotein</keyword>
<feature type="chain" id="PRO_5022096501" evidence="3">
    <location>
        <begin position="31"/>
        <end position="234"/>
    </location>
</feature>
<dbReference type="PANTHER" id="PTHR30035:SF3">
    <property type="entry name" value="INTERMEMBRANE PHOSPHOLIPID TRANSPORT SYSTEM LIPOPROTEIN MLAA"/>
    <property type="match status" value="1"/>
</dbReference>
<dbReference type="Proteomes" id="UP000316905">
    <property type="component" value="Unassembled WGS sequence"/>
</dbReference>
<comment type="caution">
    <text evidence="4">The sequence shown here is derived from an EMBL/GenBank/DDBJ whole genome shotgun (WGS) entry which is preliminary data.</text>
</comment>
<name>A0A562Q8U9_9PSED</name>
<accession>A0A562Q8U9</accession>
<dbReference type="EMBL" id="VLKY01000009">
    <property type="protein sequence ID" value="TWI53149.1"/>
    <property type="molecule type" value="Genomic_DNA"/>
</dbReference>
<evidence type="ECO:0000313" key="4">
    <source>
        <dbReference type="EMBL" id="TWI53149.1"/>
    </source>
</evidence>
<gene>
    <name evidence="4" type="ORF">IQ22_02996</name>
</gene>
<sequence length="234" mass="26141">MRACKRTWITRAARWAVCTSMVVMGNVALAASEDDPWEGVNRVVFRFNDTLDTYALEPVAQGYDKVTPDFLQTGISNVFNNIGEVRNLANDVLQGKPHAAGVDTARFLMNTTIGMLGFFDVASHAGLARNDEDFGQTFGWWGMKSGPYVVLPFFGPSTVRDTFGRIPDSYSAPYPYMNDVAARNTMMGLGIVDTRANLLDAEKMITGDKYIFIRNAYLQNREFRVQDGKVEDDF</sequence>
<feature type="signal peptide" evidence="3">
    <location>
        <begin position="1"/>
        <end position="30"/>
    </location>
</feature>
<protein>
    <submittedName>
        <fullName evidence="4">Phospholipid-binding lipoprotein MlaA</fullName>
    </submittedName>
</protein>
<dbReference type="GO" id="GO:0120010">
    <property type="term" value="P:intermembrane phospholipid transfer"/>
    <property type="evidence" value="ECO:0007669"/>
    <property type="project" value="TreeGrafter"/>
</dbReference>
<keyword evidence="5" id="KW-1185">Reference proteome</keyword>
<dbReference type="PANTHER" id="PTHR30035">
    <property type="entry name" value="LIPOPROTEIN VACJ-RELATED"/>
    <property type="match status" value="1"/>
</dbReference>
<dbReference type="Pfam" id="PF04333">
    <property type="entry name" value="MlaA"/>
    <property type="match status" value="1"/>
</dbReference>
<dbReference type="OrthoDB" id="9785326at2"/>
<reference evidence="4 5" key="1">
    <citation type="journal article" date="2015" name="Stand. Genomic Sci.">
        <title>Genomic Encyclopedia of Bacterial and Archaeal Type Strains, Phase III: the genomes of soil and plant-associated and newly described type strains.</title>
        <authorList>
            <person name="Whitman W.B."/>
            <person name="Woyke T."/>
            <person name="Klenk H.P."/>
            <person name="Zhou Y."/>
            <person name="Lilburn T.G."/>
            <person name="Beck B.J."/>
            <person name="De Vos P."/>
            <person name="Vandamme P."/>
            <person name="Eisen J.A."/>
            <person name="Garrity G."/>
            <person name="Hugenholtz P."/>
            <person name="Kyrpides N.C."/>
        </authorList>
    </citation>
    <scope>NUCLEOTIDE SEQUENCE [LARGE SCALE GENOMIC DNA]</scope>
    <source>
        <strain evidence="4 5">CGMCC 1.6858</strain>
    </source>
</reference>
<comment type="similarity">
    <text evidence="1">Belongs to the MlaA family.</text>
</comment>
<evidence type="ECO:0000256" key="3">
    <source>
        <dbReference type="SAM" id="SignalP"/>
    </source>
</evidence>
<keyword evidence="2 3" id="KW-0732">Signal</keyword>
<dbReference type="AlphaFoldDB" id="A0A562Q8U9"/>
<evidence type="ECO:0000256" key="2">
    <source>
        <dbReference type="ARBA" id="ARBA00022729"/>
    </source>
</evidence>
<evidence type="ECO:0000256" key="1">
    <source>
        <dbReference type="ARBA" id="ARBA00010634"/>
    </source>
</evidence>
<dbReference type="RefSeq" id="WP_145143254.1">
    <property type="nucleotide sequence ID" value="NZ_VLKY01000009.1"/>
</dbReference>
<dbReference type="PRINTS" id="PR01805">
    <property type="entry name" value="VACJLIPOPROT"/>
</dbReference>
<dbReference type="InterPro" id="IPR007428">
    <property type="entry name" value="MlaA"/>
</dbReference>
<evidence type="ECO:0000313" key="5">
    <source>
        <dbReference type="Proteomes" id="UP000316905"/>
    </source>
</evidence>
<proteinExistence type="inferred from homology"/>
<organism evidence="4 5">
    <name type="scientific">Pseudomonas duriflava</name>
    <dbReference type="NCBI Taxonomy" id="459528"/>
    <lineage>
        <taxon>Bacteria</taxon>
        <taxon>Pseudomonadati</taxon>
        <taxon>Pseudomonadota</taxon>
        <taxon>Gammaproteobacteria</taxon>
        <taxon>Pseudomonadales</taxon>
        <taxon>Pseudomonadaceae</taxon>
        <taxon>Pseudomonas</taxon>
    </lineage>
</organism>